<sequence>MFKVDEQKAQRVSRVRQTLSKCANFIKDFSDLANAHPCDFIVNNHWNRLLPDYIQKQLLQLSEKNLAKLLTCQHTDYDPSTTSSFCTDAPCEYLDHQFRKNDIDGCMLESMDDGNKLQTNIVPQTEMEDLNIEYQGNSNSQIAWKGRSLNQFLSEAQKNCLEGLASVCTDVDELQSWLREDINVSQETMPFVQTYMKVKKEHEVEIMAAVCTCLFHKCSADMVVDLGSGKGYLSIHLALHSGLPVVGIDSQPNNTSGAKRRAEKLGTQLHYLVKNEIKNQTQNEMKVESNWSRAKSECTCAIKEGTVLADNHMDKASGLPVLSESDTACVDTRTVPDEKCQVSHTLSESHCRESYPTFKDKNKTLSSETPSRTNLDQNMQRLTILGAKSNEETRSGKHVALTMCVGQDTRLTDIAYEAASIICPHKEPENLRLLLTGLHTCGGLGSSVVRLFVNDSAVAGVCAVGCCYQLMQEKFSEDCLSENDKSTQAAPDFPMSSLLLDSKVYLGRSACNTASLSLARMKNCEKLHGQTFYPRALLQAIIHEKIGQVPASLRNLRNLSKHLHDNQLRRAARYGVQPAARLQVLVTALVVSPSQPPRHPHHHLALQPRHVTVVSHGDVVVLAQRHVMHVLLPVAVLTIAQHLHRQAGVTQPAHQWGAPRVVFGVALLAGVVMQVGSHKDHYVAILQGRG</sequence>
<feature type="region of interest" description="Disordered" evidence="1">
    <location>
        <begin position="357"/>
        <end position="376"/>
    </location>
</feature>
<feature type="domain" description="Methyltransferase" evidence="2">
    <location>
        <begin position="199"/>
        <end position="473"/>
    </location>
</feature>
<feature type="compositionally biased region" description="Polar residues" evidence="1">
    <location>
        <begin position="364"/>
        <end position="376"/>
    </location>
</feature>
<dbReference type="CDD" id="cd02440">
    <property type="entry name" value="AdoMet_MTases"/>
    <property type="match status" value="1"/>
</dbReference>
<evidence type="ECO:0000313" key="4">
    <source>
        <dbReference type="Proteomes" id="UP000245119"/>
    </source>
</evidence>
<gene>
    <name evidence="3" type="ORF">C0Q70_11187</name>
</gene>
<dbReference type="InterPro" id="IPR052220">
    <property type="entry name" value="METTL25"/>
</dbReference>
<dbReference type="PANTHER" id="PTHR12496">
    <property type="entry name" value="CGI-41 METHYLTRANSFERASE"/>
    <property type="match status" value="1"/>
</dbReference>
<evidence type="ECO:0000256" key="1">
    <source>
        <dbReference type="SAM" id="MobiDB-lite"/>
    </source>
</evidence>
<dbReference type="EMBL" id="PZQS01000006">
    <property type="protein sequence ID" value="PVD28594.1"/>
    <property type="molecule type" value="Genomic_DNA"/>
</dbReference>
<reference evidence="3 4" key="1">
    <citation type="submission" date="2018-04" db="EMBL/GenBank/DDBJ databases">
        <title>The genome of golden apple snail Pomacea canaliculata provides insight into stress tolerance and invasive adaptation.</title>
        <authorList>
            <person name="Liu C."/>
            <person name="Liu B."/>
            <person name="Ren Y."/>
            <person name="Zhang Y."/>
            <person name="Wang H."/>
            <person name="Li S."/>
            <person name="Jiang F."/>
            <person name="Yin L."/>
            <person name="Zhang G."/>
            <person name="Qian W."/>
            <person name="Fan W."/>
        </authorList>
    </citation>
    <scope>NUCLEOTIDE SEQUENCE [LARGE SCALE GENOMIC DNA]</scope>
    <source>
        <strain evidence="3">SZHN2017</strain>
        <tissue evidence="3">Muscle</tissue>
    </source>
</reference>
<protein>
    <recommendedName>
        <fullName evidence="2">Methyltransferase domain-containing protein</fullName>
    </recommendedName>
</protein>
<dbReference type="AlphaFoldDB" id="A0A2T7P594"/>
<proteinExistence type="predicted"/>
<dbReference type="OrthoDB" id="10258156at2759"/>
<dbReference type="STRING" id="400727.A0A2T7P594"/>
<dbReference type="Proteomes" id="UP000245119">
    <property type="component" value="Linkage Group LG6"/>
</dbReference>
<name>A0A2T7P594_POMCA</name>
<dbReference type="InterPro" id="IPR025714">
    <property type="entry name" value="Methyltranfer_dom"/>
</dbReference>
<evidence type="ECO:0000313" key="3">
    <source>
        <dbReference type="EMBL" id="PVD28594.1"/>
    </source>
</evidence>
<comment type="caution">
    <text evidence="3">The sequence shown here is derived from an EMBL/GenBank/DDBJ whole genome shotgun (WGS) entry which is preliminary data.</text>
</comment>
<keyword evidence="4" id="KW-1185">Reference proteome</keyword>
<organism evidence="3 4">
    <name type="scientific">Pomacea canaliculata</name>
    <name type="common">Golden apple snail</name>
    <dbReference type="NCBI Taxonomy" id="400727"/>
    <lineage>
        <taxon>Eukaryota</taxon>
        <taxon>Metazoa</taxon>
        <taxon>Spiralia</taxon>
        <taxon>Lophotrochozoa</taxon>
        <taxon>Mollusca</taxon>
        <taxon>Gastropoda</taxon>
        <taxon>Caenogastropoda</taxon>
        <taxon>Architaenioglossa</taxon>
        <taxon>Ampullarioidea</taxon>
        <taxon>Ampullariidae</taxon>
        <taxon>Pomacea</taxon>
    </lineage>
</organism>
<dbReference type="InterPro" id="IPR029063">
    <property type="entry name" value="SAM-dependent_MTases_sf"/>
</dbReference>
<dbReference type="Gene3D" id="3.40.50.150">
    <property type="entry name" value="Vaccinia Virus protein VP39"/>
    <property type="match status" value="1"/>
</dbReference>
<dbReference type="SUPFAM" id="SSF53335">
    <property type="entry name" value="S-adenosyl-L-methionine-dependent methyltransferases"/>
    <property type="match status" value="1"/>
</dbReference>
<accession>A0A2T7P594</accession>
<dbReference type="PANTHER" id="PTHR12496:SF9">
    <property type="entry name" value="METHYLTRANSFERASE-LIKE PROTEIN 25-RELATED"/>
    <property type="match status" value="1"/>
</dbReference>
<evidence type="ECO:0000259" key="2">
    <source>
        <dbReference type="Pfam" id="PF13679"/>
    </source>
</evidence>
<dbReference type="Pfam" id="PF13679">
    <property type="entry name" value="Methyltransf_32"/>
    <property type="match status" value="1"/>
</dbReference>